<dbReference type="OrthoDB" id="10320045at2759"/>
<name>A0A0V1LI90_9BILA</name>
<protein>
    <submittedName>
        <fullName evidence="1">Uncharacterized protein</fullName>
    </submittedName>
</protein>
<evidence type="ECO:0000313" key="1">
    <source>
        <dbReference type="EMBL" id="KRZ58946.1"/>
    </source>
</evidence>
<reference evidence="1 2" key="1">
    <citation type="submission" date="2015-05" db="EMBL/GenBank/DDBJ databases">
        <title>Evolution of Trichinella species and genotypes.</title>
        <authorList>
            <person name="Korhonen P.K."/>
            <person name="Edoardo P."/>
            <person name="Giuseppe L.R."/>
            <person name="Gasser R.B."/>
        </authorList>
    </citation>
    <scope>NUCLEOTIDE SEQUENCE [LARGE SCALE GENOMIC DNA]</scope>
    <source>
        <strain evidence="1">ISS10</strain>
    </source>
</reference>
<dbReference type="EMBL" id="JYDW01000049">
    <property type="protein sequence ID" value="KRZ58946.1"/>
    <property type="molecule type" value="Genomic_DNA"/>
</dbReference>
<evidence type="ECO:0000313" key="2">
    <source>
        <dbReference type="Proteomes" id="UP000054721"/>
    </source>
</evidence>
<proteinExistence type="predicted"/>
<accession>A0A0V1LI90</accession>
<organism evidence="1 2">
    <name type="scientific">Trichinella nativa</name>
    <dbReference type="NCBI Taxonomy" id="6335"/>
    <lineage>
        <taxon>Eukaryota</taxon>
        <taxon>Metazoa</taxon>
        <taxon>Ecdysozoa</taxon>
        <taxon>Nematoda</taxon>
        <taxon>Enoplea</taxon>
        <taxon>Dorylaimia</taxon>
        <taxon>Trichinellida</taxon>
        <taxon>Trichinellidae</taxon>
        <taxon>Trichinella</taxon>
    </lineage>
</organism>
<dbReference type="AlphaFoldDB" id="A0A0V1LI90"/>
<keyword evidence="2" id="KW-1185">Reference proteome</keyword>
<gene>
    <name evidence="1" type="ORF">T02_398</name>
</gene>
<comment type="caution">
    <text evidence="1">The sequence shown here is derived from an EMBL/GenBank/DDBJ whole genome shotgun (WGS) entry which is preliminary data.</text>
</comment>
<sequence>MASLTIKEDTLLVSIVKSDSSSISKMMHQKRLDGDSEREKKLFKYLFNCVSSQTASVVKSEDVRGRSDASAWFYGTMINFFNPFNNLAQLKFSNLFGLLLANFDSSVQRSVYV</sequence>
<dbReference type="Proteomes" id="UP000054721">
    <property type="component" value="Unassembled WGS sequence"/>
</dbReference>